<accession>A0ABQ7YS99</accession>
<comment type="caution">
    <text evidence="1">The sequence shown here is derived from an EMBL/GenBank/DDBJ whole genome shotgun (WGS) entry which is preliminary data.</text>
</comment>
<sequence>MYSHLLLTSYAKLFKNKNNNNPREFEFQMSHLCPLEIDKTTFPADELFYKGKLLPLHLPPRLLMVQKLITPLTKNSTAHLYSHRNVYYSGDDGGGREEEILEQETEIIEHTIDCSDELRVADEGSILRYSRAERPKKKSSGSVPGRRAIAHRTCEEFEQKVIDYRSSRGLMKSDSVRCQHQELQWQMIENGLRCLEVN</sequence>
<keyword evidence="2" id="KW-1185">Reference proteome</keyword>
<evidence type="ECO:0000313" key="1">
    <source>
        <dbReference type="EMBL" id="KAH0870148.1"/>
    </source>
</evidence>
<proteinExistence type="predicted"/>
<dbReference type="EMBL" id="JAGKQM010000017">
    <property type="protein sequence ID" value="KAH0870148.1"/>
    <property type="molecule type" value="Genomic_DNA"/>
</dbReference>
<name>A0ABQ7YS99_BRANA</name>
<evidence type="ECO:0000313" key="2">
    <source>
        <dbReference type="Proteomes" id="UP000824890"/>
    </source>
</evidence>
<dbReference type="PANTHER" id="PTHR33312">
    <property type="entry name" value="MEMBRANE-ASSOCIATED KINASE REGULATOR 4-RELATED"/>
    <property type="match status" value="1"/>
</dbReference>
<dbReference type="PANTHER" id="PTHR33312:SF5">
    <property type="entry name" value="MEMBRANE-ASSOCIATED KINASE REGULATOR 4-RELATED"/>
    <property type="match status" value="1"/>
</dbReference>
<dbReference type="Proteomes" id="UP000824890">
    <property type="component" value="Unassembled WGS sequence"/>
</dbReference>
<dbReference type="InterPro" id="IPR039620">
    <property type="entry name" value="BKI1/MAKR1/3/4"/>
</dbReference>
<organism evidence="1 2">
    <name type="scientific">Brassica napus</name>
    <name type="common">Rape</name>
    <dbReference type="NCBI Taxonomy" id="3708"/>
    <lineage>
        <taxon>Eukaryota</taxon>
        <taxon>Viridiplantae</taxon>
        <taxon>Streptophyta</taxon>
        <taxon>Embryophyta</taxon>
        <taxon>Tracheophyta</taxon>
        <taxon>Spermatophyta</taxon>
        <taxon>Magnoliopsida</taxon>
        <taxon>eudicotyledons</taxon>
        <taxon>Gunneridae</taxon>
        <taxon>Pentapetalae</taxon>
        <taxon>rosids</taxon>
        <taxon>malvids</taxon>
        <taxon>Brassicales</taxon>
        <taxon>Brassicaceae</taxon>
        <taxon>Brassiceae</taxon>
        <taxon>Brassica</taxon>
    </lineage>
</organism>
<reference evidence="1 2" key="1">
    <citation type="submission" date="2021-05" db="EMBL/GenBank/DDBJ databases">
        <title>Genome Assembly of Synthetic Allotetraploid Brassica napus Reveals Homoeologous Exchanges between Subgenomes.</title>
        <authorList>
            <person name="Davis J.T."/>
        </authorList>
    </citation>
    <scope>NUCLEOTIDE SEQUENCE [LARGE SCALE GENOMIC DNA]</scope>
    <source>
        <strain evidence="2">cv. Da-Ae</strain>
        <tissue evidence="1">Seedling</tissue>
    </source>
</reference>
<protein>
    <submittedName>
        <fullName evidence="1">Uncharacterized protein</fullName>
    </submittedName>
</protein>
<gene>
    <name evidence="1" type="ORF">HID58_077170</name>
</gene>